<dbReference type="Proteomes" id="UP001497453">
    <property type="component" value="Chromosome 4"/>
</dbReference>
<accession>A0ABP1DHU2</accession>
<sequence length="187" mass="20405">MSGSSGYDKLLPETRLSLLEKSLKQTDSLLHSASEEGLLIDAPRLQLKLSELTIHVDRLAVRTHRAATLYQQCGEMAKGLTCKILSTHNQVRLVLAEIASQRLATTERRSNGQAVRNVLSANPAAIVVRHSREVPTPSVSIPAPSSTRQASGADVNNQRMGPVVPRNVIPTLMSTRRQRQPLAMNTS</sequence>
<gene>
    <name evidence="2" type="ORF">GFSPODELE1_LOCUS6355</name>
</gene>
<evidence type="ECO:0000313" key="2">
    <source>
        <dbReference type="EMBL" id="CAL1707416.1"/>
    </source>
</evidence>
<feature type="region of interest" description="Disordered" evidence="1">
    <location>
        <begin position="133"/>
        <end position="163"/>
    </location>
</feature>
<evidence type="ECO:0000256" key="1">
    <source>
        <dbReference type="SAM" id="MobiDB-lite"/>
    </source>
</evidence>
<evidence type="ECO:0000313" key="3">
    <source>
        <dbReference type="Proteomes" id="UP001497453"/>
    </source>
</evidence>
<keyword evidence="3" id="KW-1185">Reference proteome</keyword>
<feature type="compositionally biased region" description="Polar residues" evidence="1">
    <location>
        <begin position="137"/>
        <end position="159"/>
    </location>
</feature>
<name>A0ABP1DHU2_9APHY</name>
<protein>
    <submittedName>
        <fullName evidence="2">Uncharacterized protein</fullName>
    </submittedName>
</protein>
<organism evidence="2 3">
    <name type="scientific">Somion occarium</name>
    <dbReference type="NCBI Taxonomy" id="3059160"/>
    <lineage>
        <taxon>Eukaryota</taxon>
        <taxon>Fungi</taxon>
        <taxon>Dikarya</taxon>
        <taxon>Basidiomycota</taxon>
        <taxon>Agaricomycotina</taxon>
        <taxon>Agaricomycetes</taxon>
        <taxon>Polyporales</taxon>
        <taxon>Cerrenaceae</taxon>
        <taxon>Somion</taxon>
    </lineage>
</organism>
<proteinExistence type="predicted"/>
<dbReference type="EMBL" id="OZ037947">
    <property type="protein sequence ID" value="CAL1707416.1"/>
    <property type="molecule type" value="Genomic_DNA"/>
</dbReference>
<reference evidence="3" key="1">
    <citation type="submission" date="2024-04" db="EMBL/GenBank/DDBJ databases">
        <authorList>
            <person name="Shaw F."/>
            <person name="Minotto A."/>
        </authorList>
    </citation>
    <scope>NUCLEOTIDE SEQUENCE [LARGE SCALE GENOMIC DNA]</scope>
</reference>